<sequence length="94" mass="10887">MQTKTINFLVANQKKKKEEGQFKKFMQIFSQLQVNIPFGEALDQMYVYAKFMKDLLPGRRKPKDDVNIAFSENCDSSAIIFSTIIKTFNTLGRL</sequence>
<dbReference type="AlphaFoldDB" id="A0A072TGK1"/>
<reference evidence="1 3" key="2">
    <citation type="journal article" date="2014" name="BMC Genomics">
        <title>An improved genome release (version Mt4.0) for the model legume Medicago truncatula.</title>
        <authorList>
            <person name="Tang H."/>
            <person name="Krishnakumar V."/>
            <person name="Bidwell S."/>
            <person name="Rosen B."/>
            <person name="Chan A."/>
            <person name="Zhou S."/>
            <person name="Gentzbittel L."/>
            <person name="Childs K.L."/>
            <person name="Yandell M."/>
            <person name="Gundlach H."/>
            <person name="Mayer K.F."/>
            <person name="Schwartz D.C."/>
            <person name="Town C.D."/>
        </authorList>
    </citation>
    <scope>GENOME REANNOTATION</scope>
    <source>
        <strain evidence="1">A17</strain>
        <strain evidence="2 3">cv. Jemalong A17</strain>
    </source>
</reference>
<dbReference type="HOGENOM" id="CLU_2389588_0_0_1"/>
<accession>A0A072TGK1</accession>
<gene>
    <name evidence="1" type="ORF">MTR_0321s0010</name>
</gene>
<evidence type="ECO:0000313" key="2">
    <source>
        <dbReference type="EnsemblPlants" id="KEH16113"/>
    </source>
</evidence>
<name>A0A072TGK1_MEDTR</name>
<dbReference type="EMBL" id="KL403046">
    <property type="protein sequence ID" value="KEH16113.1"/>
    <property type="molecule type" value="Genomic_DNA"/>
</dbReference>
<proteinExistence type="predicted"/>
<reference evidence="1 3" key="1">
    <citation type="journal article" date="2011" name="Nature">
        <title>The Medicago genome provides insight into the evolution of rhizobial symbioses.</title>
        <authorList>
            <person name="Young N.D."/>
            <person name="Debelle F."/>
            <person name="Oldroyd G.E."/>
            <person name="Geurts R."/>
            <person name="Cannon S.B."/>
            <person name="Udvardi M.K."/>
            <person name="Benedito V.A."/>
            <person name="Mayer K.F."/>
            <person name="Gouzy J."/>
            <person name="Schoof H."/>
            <person name="Van de Peer Y."/>
            <person name="Proost S."/>
            <person name="Cook D.R."/>
            <person name="Meyers B.C."/>
            <person name="Spannagl M."/>
            <person name="Cheung F."/>
            <person name="De Mita S."/>
            <person name="Krishnakumar V."/>
            <person name="Gundlach H."/>
            <person name="Zhou S."/>
            <person name="Mudge J."/>
            <person name="Bharti A.K."/>
            <person name="Murray J.D."/>
            <person name="Naoumkina M.A."/>
            <person name="Rosen B."/>
            <person name="Silverstein K.A."/>
            <person name="Tang H."/>
            <person name="Rombauts S."/>
            <person name="Zhao P.X."/>
            <person name="Zhou P."/>
            <person name="Barbe V."/>
            <person name="Bardou P."/>
            <person name="Bechner M."/>
            <person name="Bellec A."/>
            <person name="Berger A."/>
            <person name="Berges H."/>
            <person name="Bidwell S."/>
            <person name="Bisseling T."/>
            <person name="Choisne N."/>
            <person name="Couloux A."/>
            <person name="Denny R."/>
            <person name="Deshpande S."/>
            <person name="Dai X."/>
            <person name="Doyle J.J."/>
            <person name="Dudez A.M."/>
            <person name="Farmer A.D."/>
            <person name="Fouteau S."/>
            <person name="Franken C."/>
            <person name="Gibelin C."/>
            <person name="Gish J."/>
            <person name="Goldstein S."/>
            <person name="Gonzalez A.J."/>
            <person name="Green P.J."/>
            <person name="Hallab A."/>
            <person name="Hartog M."/>
            <person name="Hua A."/>
            <person name="Humphray S.J."/>
            <person name="Jeong D.H."/>
            <person name="Jing Y."/>
            <person name="Jocker A."/>
            <person name="Kenton S.M."/>
            <person name="Kim D.J."/>
            <person name="Klee K."/>
            <person name="Lai H."/>
            <person name="Lang C."/>
            <person name="Lin S."/>
            <person name="Macmil S.L."/>
            <person name="Magdelenat G."/>
            <person name="Matthews L."/>
            <person name="McCorrison J."/>
            <person name="Monaghan E.L."/>
            <person name="Mun J.H."/>
            <person name="Najar F.Z."/>
            <person name="Nicholson C."/>
            <person name="Noirot C."/>
            <person name="O'Bleness M."/>
            <person name="Paule C.R."/>
            <person name="Poulain J."/>
            <person name="Prion F."/>
            <person name="Qin B."/>
            <person name="Qu C."/>
            <person name="Retzel E.F."/>
            <person name="Riddle C."/>
            <person name="Sallet E."/>
            <person name="Samain S."/>
            <person name="Samson N."/>
            <person name="Sanders I."/>
            <person name="Saurat O."/>
            <person name="Scarpelli C."/>
            <person name="Schiex T."/>
            <person name="Segurens B."/>
            <person name="Severin A.J."/>
            <person name="Sherrier D.J."/>
            <person name="Shi R."/>
            <person name="Sims S."/>
            <person name="Singer S.R."/>
            <person name="Sinharoy S."/>
            <person name="Sterck L."/>
            <person name="Viollet A."/>
            <person name="Wang B.B."/>
            <person name="Wang K."/>
            <person name="Wang M."/>
            <person name="Wang X."/>
            <person name="Warfsmann J."/>
            <person name="Weissenbach J."/>
            <person name="White D.D."/>
            <person name="White J.D."/>
            <person name="Wiley G.B."/>
            <person name="Wincker P."/>
            <person name="Xing Y."/>
            <person name="Yang L."/>
            <person name="Yao Z."/>
            <person name="Ying F."/>
            <person name="Zhai J."/>
            <person name="Zhou L."/>
            <person name="Zuber A."/>
            <person name="Denarie J."/>
            <person name="Dixon R.A."/>
            <person name="May G.D."/>
            <person name="Schwartz D.C."/>
            <person name="Rogers J."/>
            <person name="Quetier F."/>
            <person name="Town C.D."/>
            <person name="Roe B.A."/>
        </authorList>
    </citation>
    <scope>NUCLEOTIDE SEQUENCE [LARGE SCALE GENOMIC DNA]</scope>
    <source>
        <strain evidence="1">A17</strain>
        <strain evidence="2 3">cv. Jemalong A17</strain>
    </source>
</reference>
<reference evidence="2" key="3">
    <citation type="submission" date="2015-06" db="UniProtKB">
        <authorList>
            <consortium name="EnsemblPlants"/>
        </authorList>
    </citation>
    <scope>IDENTIFICATION</scope>
    <source>
        <strain evidence="2">cv. Jemalong A17</strain>
    </source>
</reference>
<protein>
    <submittedName>
        <fullName evidence="1 2">Uncharacterized protein</fullName>
    </submittedName>
</protein>
<dbReference type="EnsemblPlants" id="KEH16113">
    <property type="protein sequence ID" value="KEH16113"/>
    <property type="gene ID" value="MTR_0321s0010"/>
</dbReference>
<dbReference type="Proteomes" id="UP000002051">
    <property type="component" value="Unassembled WGS sequence"/>
</dbReference>
<organism evidence="1 3">
    <name type="scientific">Medicago truncatula</name>
    <name type="common">Barrel medic</name>
    <name type="synonym">Medicago tribuloides</name>
    <dbReference type="NCBI Taxonomy" id="3880"/>
    <lineage>
        <taxon>Eukaryota</taxon>
        <taxon>Viridiplantae</taxon>
        <taxon>Streptophyta</taxon>
        <taxon>Embryophyta</taxon>
        <taxon>Tracheophyta</taxon>
        <taxon>Spermatophyta</taxon>
        <taxon>Magnoliopsida</taxon>
        <taxon>eudicotyledons</taxon>
        <taxon>Gunneridae</taxon>
        <taxon>Pentapetalae</taxon>
        <taxon>rosids</taxon>
        <taxon>fabids</taxon>
        <taxon>Fabales</taxon>
        <taxon>Fabaceae</taxon>
        <taxon>Papilionoideae</taxon>
        <taxon>50 kb inversion clade</taxon>
        <taxon>NPAAA clade</taxon>
        <taxon>Hologalegina</taxon>
        <taxon>IRL clade</taxon>
        <taxon>Trifolieae</taxon>
        <taxon>Medicago</taxon>
    </lineage>
</organism>
<evidence type="ECO:0000313" key="3">
    <source>
        <dbReference type="Proteomes" id="UP000002051"/>
    </source>
</evidence>
<keyword evidence="3" id="KW-1185">Reference proteome</keyword>
<evidence type="ECO:0000313" key="1">
    <source>
        <dbReference type="EMBL" id="KEH16113.1"/>
    </source>
</evidence>